<dbReference type="Gene3D" id="3.90.1200.10">
    <property type="match status" value="1"/>
</dbReference>
<organism evidence="2 3">
    <name type="scientific">Cordyceps militaris</name>
    <name type="common">Caterpillar fungus</name>
    <name type="synonym">Clavaria militaris</name>
    <dbReference type="NCBI Taxonomy" id="73501"/>
    <lineage>
        <taxon>Eukaryota</taxon>
        <taxon>Fungi</taxon>
        <taxon>Dikarya</taxon>
        <taxon>Ascomycota</taxon>
        <taxon>Pezizomycotina</taxon>
        <taxon>Sordariomycetes</taxon>
        <taxon>Hypocreomycetidae</taxon>
        <taxon>Hypocreales</taxon>
        <taxon>Cordycipitaceae</taxon>
        <taxon>Cordyceps</taxon>
    </lineage>
</organism>
<dbReference type="InterPro" id="IPR011009">
    <property type="entry name" value="Kinase-like_dom_sf"/>
</dbReference>
<keyword evidence="2" id="KW-0808">Transferase</keyword>
<evidence type="ECO:0000313" key="3">
    <source>
        <dbReference type="Proteomes" id="UP000323067"/>
    </source>
</evidence>
<evidence type="ECO:0000313" key="2">
    <source>
        <dbReference type="EMBL" id="ATY65978.1"/>
    </source>
</evidence>
<gene>
    <name evidence="2" type="ORF">A9K55_001827</name>
</gene>
<sequence>MFPEEKIRNEVAMIKYIQDRAGIPVPFILHWDMGAALNTPGRGTQDRPILDPNIEPAKLEMLYRQVADILLQLSTLELPTIGSLRETGKFSWDRNDAIESKEDCQRKYVARHLFQKLASEEKIVCGVHNDGPFKIWCDDLRPSNILLDANLQIVGVIDWEFTYAAPAEFLFAPPWWLLLEQPEYWPDGMNEWSYMHETRMQTFLKALEECEASTTASRKVQEGKHQLCPKCARAG</sequence>
<dbReference type="PANTHER" id="PTHR21310:SF37">
    <property type="entry name" value="AMINOGLYCOSIDE PHOSPHOTRANSFERASE DOMAIN-CONTAINING PROTEIN"/>
    <property type="match status" value="1"/>
</dbReference>
<name>A0A2H4SS95_CORMI</name>
<dbReference type="PANTHER" id="PTHR21310">
    <property type="entry name" value="AMINOGLYCOSIDE PHOSPHOTRANSFERASE-RELATED-RELATED"/>
    <property type="match status" value="1"/>
</dbReference>
<protein>
    <submittedName>
        <fullName evidence="2">Phosphotransferase family</fullName>
    </submittedName>
</protein>
<dbReference type="InterPro" id="IPR002575">
    <property type="entry name" value="Aminoglycoside_PTrfase"/>
</dbReference>
<dbReference type="OrthoDB" id="5412996at2759"/>
<dbReference type="EMBL" id="CP023326">
    <property type="protein sequence ID" value="ATY65978.1"/>
    <property type="molecule type" value="Genomic_DNA"/>
</dbReference>
<dbReference type="InterPro" id="IPR051678">
    <property type="entry name" value="AGP_Transferase"/>
</dbReference>
<dbReference type="AlphaFoldDB" id="A0A2H4SS95"/>
<accession>A0A2H4SS95</accession>
<reference evidence="2 3" key="1">
    <citation type="journal article" date="2017" name="BMC Genomics">
        <title>Chromosome level assembly and secondary metabolite potential of the parasitic fungus Cordyceps militaris.</title>
        <authorList>
            <person name="Kramer G.J."/>
            <person name="Nodwell J.R."/>
        </authorList>
    </citation>
    <scope>NUCLEOTIDE SEQUENCE [LARGE SCALE GENOMIC DNA]</scope>
    <source>
        <strain evidence="2 3">ATCC 34164</strain>
    </source>
</reference>
<dbReference type="SUPFAM" id="SSF56112">
    <property type="entry name" value="Protein kinase-like (PK-like)"/>
    <property type="match status" value="1"/>
</dbReference>
<proteinExistence type="predicted"/>
<dbReference type="Proteomes" id="UP000323067">
    <property type="component" value="Chromosome iii"/>
</dbReference>
<evidence type="ECO:0000259" key="1">
    <source>
        <dbReference type="Pfam" id="PF01636"/>
    </source>
</evidence>
<dbReference type="GO" id="GO:0016740">
    <property type="term" value="F:transferase activity"/>
    <property type="evidence" value="ECO:0007669"/>
    <property type="project" value="UniProtKB-KW"/>
</dbReference>
<feature type="domain" description="Aminoglycoside phosphotransferase" evidence="1">
    <location>
        <begin position="4"/>
        <end position="167"/>
    </location>
</feature>
<dbReference type="VEuPathDB" id="FungiDB:A9K55_001827"/>
<dbReference type="Pfam" id="PF01636">
    <property type="entry name" value="APH"/>
    <property type="match status" value="1"/>
</dbReference>